<feature type="domain" description="SpoVT-AbrB" evidence="1">
    <location>
        <begin position="6"/>
        <end position="51"/>
    </location>
</feature>
<evidence type="ECO:0000259" key="1">
    <source>
        <dbReference type="SMART" id="SM00966"/>
    </source>
</evidence>
<organism evidence="2 3">
    <name type="scientific">Aureimonas endophytica</name>
    <dbReference type="NCBI Taxonomy" id="2027858"/>
    <lineage>
        <taxon>Bacteria</taxon>
        <taxon>Pseudomonadati</taxon>
        <taxon>Pseudomonadota</taxon>
        <taxon>Alphaproteobacteria</taxon>
        <taxon>Hyphomicrobiales</taxon>
        <taxon>Aurantimonadaceae</taxon>
        <taxon>Aureimonas</taxon>
    </lineage>
</organism>
<dbReference type="Pfam" id="PF04014">
    <property type="entry name" value="MazE_antitoxin"/>
    <property type="match status" value="1"/>
</dbReference>
<sequence length="83" mass="8941">MIGAVKKFGNSAGILIPKPILAQIGARAGDKVDMRIEGNRIVIERVVAAPRAGWAEDAESLAAEELDSDWLDLPGEEDDSQPW</sequence>
<dbReference type="AlphaFoldDB" id="A0A917ECF1"/>
<evidence type="ECO:0000313" key="3">
    <source>
        <dbReference type="Proteomes" id="UP000644699"/>
    </source>
</evidence>
<dbReference type="InterPro" id="IPR007159">
    <property type="entry name" value="SpoVT-AbrB_dom"/>
</dbReference>
<dbReference type="InterPro" id="IPR037914">
    <property type="entry name" value="SpoVT-AbrB_sf"/>
</dbReference>
<reference evidence="2" key="1">
    <citation type="journal article" date="2014" name="Int. J. Syst. Evol. Microbiol.">
        <title>Complete genome sequence of Corynebacterium casei LMG S-19264T (=DSM 44701T), isolated from a smear-ripened cheese.</title>
        <authorList>
            <consortium name="US DOE Joint Genome Institute (JGI-PGF)"/>
            <person name="Walter F."/>
            <person name="Albersmeier A."/>
            <person name="Kalinowski J."/>
            <person name="Ruckert C."/>
        </authorList>
    </citation>
    <scope>NUCLEOTIDE SEQUENCE</scope>
    <source>
        <strain evidence="2">CGMCC 1.15367</strain>
    </source>
</reference>
<dbReference type="GO" id="GO:0003677">
    <property type="term" value="F:DNA binding"/>
    <property type="evidence" value="ECO:0007669"/>
    <property type="project" value="InterPro"/>
</dbReference>
<dbReference type="RefSeq" id="WP_188912173.1">
    <property type="nucleotide sequence ID" value="NZ_BMIQ01000008.1"/>
</dbReference>
<dbReference type="SUPFAM" id="SSF89447">
    <property type="entry name" value="AbrB/MazE/MraZ-like"/>
    <property type="match status" value="1"/>
</dbReference>
<dbReference type="Proteomes" id="UP000644699">
    <property type="component" value="Unassembled WGS sequence"/>
</dbReference>
<protein>
    <recommendedName>
        <fullName evidence="1">SpoVT-AbrB domain-containing protein</fullName>
    </recommendedName>
</protein>
<keyword evidence="3" id="KW-1185">Reference proteome</keyword>
<name>A0A917ECF1_9HYPH</name>
<reference evidence="2" key="2">
    <citation type="submission" date="2020-09" db="EMBL/GenBank/DDBJ databases">
        <authorList>
            <person name="Sun Q."/>
            <person name="Zhou Y."/>
        </authorList>
    </citation>
    <scope>NUCLEOTIDE SEQUENCE</scope>
    <source>
        <strain evidence="2">CGMCC 1.15367</strain>
    </source>
</reference>
<dbReference type="Gene3D" id="2.10.260.10">
    <property type="match status" value="1"/>
</dbReference>
<proteinExistence type="predicted"/>
<accession>A0A917ECF1</accession>
<comment type="caution">
    <text evidence="2">The sequence shown here is derived from an EMBL/GenBank/DDBJ whole genome shotgun (WGS) entry which is preliminary data.</text>
</comment>
<dbReference type="SMART" id="SM00966">
    <property type="entry name" value="SpoVT_AbrB"/>
    <property type="match status" value="1"/>
</dbReference>
<gene>
    <name evidence="2" type="ORF">GCM10011390_43080</name>
</gene>
<dbReference type="EMBL" id="BMIQ01000008">
    <property type="protein sequence ID" value="GGE19247.1"/>
    <property type="molecule type" value="Genomic_DNA"/>
</dbReference>
<evidence type="ECO:0000313" key="2">
    <source>
        <dbReference type="EMBL" id="GGE19247.1"/>
    </source>
</evidence>